<dbReference type="AlphaFoldDB" id="A0A059IYS2"/>
<dbReference type="HOGENOM" id="CLU_099507_0_0_1"/>
<dbReference type="STRING" id="1215338.A0A059IYS2"/>
<dbReference type="OMA" id="KYMKGAS"/>
<comment type="caution">
    <text evidence="1">The sequence shown here is derived from an EMBL/GenBank/DDBJ whole genome shotgun (WGS) entry which is preliminary data.</text>
</comment>
<reference evidence="1 2" key="1">
    <citation type="submission" date="2014-02" db="EMBL/GenBank/DDBJ databases">
        <title>The Genome Sequence of Trichophyton interdigitale MR816.</title>
        <authorList>
            <consortium name="The Broad Institute Genomics Platform"/>
            <person name="Cuomo C.A."/>
            <person name="White T.C."/>
            <person name="Graser Y."/>
            <person name="Martinez-Rossi N."/>
            <person name="Heitman J."/>
            <person name="Young S.K."/>
            <person name="Zeng Q."/>
            <person name="Gargeya S."/>
            <person name="Abouelleil A."/>
            <person name="Alvarado L."/>
            <person name="Chapman S.B."/>
            <person name="Gainer-Dewar J."/>
            <person name="Goldberg J."/>
            <person name="Griggs A."/>
            <person name="Gujja S."/>
            <person name="Hansen M."/>
            <person name="Howarth C."/>
            <person name="Imamovic A."/>
            <person name="Larimer J."/>
            <person name="Martinez D."/>
            <person name="Murphy C."/>
            <person name="Pearson M.D."/>
            <person name="Persinoti G."/>
            <person name="Poon T."/>
            <person name="Priest M."/>
            <person name="Roberts A.D."/>
            <person name="Saif S."/>
            <person name="Shea T.D."/>
            <person name="Sykes S.N."/>
            <person name="Wortman J."/>
            <person name="Nusbaum C."/>
            <person name="Birren B."/>
        </authorList>
    </citation>
    <scope>NUCLEOTIDE SEQUENCE [LARGE SCALE GENOMIC DNA]</scope>
    <source>
        <strain evidence="1 2">MR816</strain>
    </source>
</reference>
<dbReference type="OrthoDB" id="5232980at2759"/>
<evidence type="ECO:0000313" key="1">
    <source>
        <dbReference type="EMBL" id="KDB20407.1"/>
    </source>
</evidence>
<name>A0A059IYS2_TRIIM</name>
<keyword evidence="2" id="KW-1185">Reference proteome</keyword>
<evidence type="ECO:0000313" key="2">
    <source>
        <dbReference type="Proteomes" id="UP000024533"/>
    </source>
</evidence>
<proteinExistence type="predicted"/>
<protein>
    <submittedName>
        <fullName evidence="1">Uncharacterized protein</fullName>
    </submittedName>
</protein>
<organism evidence="1 2">
    <name type="scientific">Trichophyton interdigitale (strain MR816)</name>
    <dbReference type="NCBI Taxonomy" id="1215338"/>
    <lineage>
        <taxon>Eukaryota</taxon>
        <taxon>Fungi</taxon>
        <taxon>Dikarya</taxon>
        <taxon>Ascomycota</taxon>
        <taxon>Pezizomycotina</taxon>
        <taxon>Eurotiomycetes</taxon>
        <taxon>Eurotiomycetidae</taxon>
        <taxon>Onygenales</taxon>
        <taxon>Arthrodermataceae</taxon>
        <taxon>Trichophyton</taxon>
    </lineage>
</organism>
<accession>A0A059IYS2</accession>
<dbReference type="EMBL" id="AOKY01000810">
    <property type="protein sequence ID" value="KDB20407.1"/>
    <property type="molecule type" value="Genomic_DNA"/>
</dbReference>
<gene>
    <name evidence="1" type="ORF">H109_07635</name>
</gene>
<dbReference type="Proteomes" id="UP000024533">
    <property type="component" value="Unassembled WGS sequence"/>
</dbReference>
<sequence>MDSGFSAAQESELERRLLSLRAIHKLLTVGQAAQILHQFLRRCTQNQQVMWSGVPYEYAQQWAREHGMQTLSIAMGPLMDKNNPDCLKLKISPEKWTRYMKGASAIFAFYISQGARVIVLTPPPPFKFHPSGRTNYQAIEEPILKGAFGDAVSQIQMAHPTVRGAEHSWYQAWPLDKTYLWNANFGATLAVEEPLWRSVRAKAMIVIQITTSENVIAASPSTQQDTGVGNLDLGLNKGSKSAIHLNDSERV</sequence>